<dbReference type="Pfam" id="PF00094">
    <property type="entry name" value="VWD"/>
    <property type="match status" value="1"/>
</dbReference>
<dbReference type="Pfam" id="PF01347">
    <property type="entry name" value="Vitellogenin_N"/>
    <property type="match status" value="2"/>
</dbReference>
<evidence type="ECO:0000313" key="14">
    <source>
        <dbReference type="Proteomes" id="UP001164746"/>
    </source>
</evidence>
<feature type="domain" description="Vitellogenin" evidence="11">
    <location>
        <begin position="39"/>
        <end position="636"/>
    </location>
</feature>
<keyword evidence="6" id="KW-0445">Lipid transport</keyword>
<keyword evidence="5" id="KW-0758">Storage protein</keyword>
<evidence type="ECO:0000313" key="13">
    <source>
        <dbReference type="EMBL" id="WAR22698.1"/>
    </source>
</evidence>
<keyword evidence="3" id="KW-0964">Secreted</keyword>
<feature type="signal peptide" evidence="10">
    <location>
        <begin position="1"/>
        <end position="16"/>
    </location>
</feature>
<evidence type="ECO:0000256" key="3">
    <source>
        <dbReference type="ARBA" id="ARBA00022525"/>
    </source>
</evidence>
<feature type="chain" id="PRO_5045386829" evidence="10">
    <location>
        <begin position="17"/>
        <end position="4572"/>
    </location>
</feature>
<name>A0ABY7FKH2_MYAAR</name>
<dbReference type="SUPFAM" id="SSF56968">
    <property type="entry name" value="Lipovitellin-phosvitin complex, beta-sheet shell regions"/>
    <property type="match status" value="2"/>
</dbReference>
<dbReference type="PROSITE" id="PS51233">
    <property type="entry name" value="VWFD"/>
    <property type="match status" value="1"/>
</dbReference>
<dbReference type="InterPro" id="IPR015819">
    <property type="entry name" value="Lipid_transp_b-sht_shell"/>
</dbReference>
<dbReference type="InterPro" id="IPR011030">
    <property type="entry name" value="Lipovitellin_superhlx_dom"/>
</dbReference>
<dbReference type="SUPFAM" id="SSF48431">
    <property type="entry name" value="Lipovitellin-phosvitin complex, superhelical domain"/>
    <property type="match status" value="1"/>
</dbReference>
<keyword evidence="7" id="KW-1015">Disulfide bond</keyword>
<accession>A0ABY7FKH2</accession>
<evidence type="ECO:0000256" key="2">
    <source>
        <dbReference type="ARBA" id="ARBA00022448"/>
    </source>
</evidence>
<dbReference type="InterPro" id="IPR015817">
    <property type="entry name" value="Vitellinogen_open_b-sht_sub1"/>
</dbReference>
<dbReference type="EMBL" id="CP111024">
    <property type="protein sequence ID" value="WAR22698.1"/>
    <property type="molecule type" value="Genomic_DNA"/>
</dbReference>
<dbReference type="InterPro" id="IPR001747">
    <property type="entry name" value="Vitellogenin_N"/>
</dbReference>
<dbReference type="InterPro" id="IPR015816">
    <property type="entry name" value="Vitellinogen_b-sht_N"/>
</dbReference>
<dbReference type="InterPro" id="IPR001846">
    <property type="entry name" value="VWF_type-D"/>
</dbReference>
<dbReference type="SMART" id="SM00638">
    <property type="entry name" value="LPD_N"/>
    <property type="match status" value="1"/>
</dbReference>
<dbReference type="SMART" id="SM00216">
    <property type="entry name" value="VWD"/>
    <property type="match status" value="1"/>
</dbReference>
<dbReference type="InterPro" id="IPR009454">
    <property type="entry name" value="Lipid_transpt_open_b-sht"/>
</dbReference>
<dbReference type="Gene3D" id="2.20.80.10">
    <property type="entry name" value="Lipovitellin-phosvitin complex, chain A, domain 4"/>
    <property type="match status" value="1"/>
</dbReference>
<dbReference type="Proteomes" id="UP001164746">
    <property type="component" value="Chromosome 13"/>
</dbReference>
<sequence>MERLIIILALVSSTLAGPIVSYDRDTCSRTCTDSNKFGFVPGRTYEYDYEAGVRTEVRGSSSDHSALTMRATVQLEILSKCEHSLRLKNVKLLEYDPETEAFTPASEEFSTALEQIPVRLSYQDGTITDVCLSENEPAWVMNTKRGIISLLQNNMEDFKKNHTISETDVSGVCDTDYSVGESSYFTTKVTKTKNLLGCTDRHRYNTAIQGMPYTSQSSIQSLPLLRSNHSCEHEISTGGSHLTSVSCQEEHVFRPFSTDNSGVTTVTTQTLKYVTMTTGTRSPAPIRERVSLKFEHEDHIESEGRSRKEITRKLMEICEKTKAGVRPETPRLFTDLVYLVKMADKDTLTDVYRTLSGDALCPDNKYTTSAGQVSATDADMWITSLNFIKHPTQDMLRAVKPLINMEQFEGKAMLSVGTLVHSYCYHHGNCQEDTIVKAIVSTISNKIAGGCKVNDDNMKTTLYALRGLGNAGWASSAVPGLEQCMGAQSNPIEIRLSAIEAFRRMPCTDKRRGIMNILQNREEDSELRIAAYRVLMECPSDLILAFIKDILANEEVNQVGSYIWTHLTNLMETSDRHKQDIRALLEDKDLKKEFNMDKRKFSRNYEGSFFIEKFNTGAKVEGDLIWSQKSFVPRSAAVNLTFDLFGHSVNLFELGGRAEGLEYFLEAMLGPNGYFGQEAREETPSTDLAIKNTKMDKIEKMDKRMGVSMSDLRGSMYMRMFGNELRYSNFHGLEDLLSSAGINIPELIIKLAQDNDYSYSHSTMFMDSSFIVPTSTGFPLNLTVNGSATVDLKMSGKMNLKQPPSLDINGRIQPSAAVDISSMMSVDAHVTRTGLKMVSTLHTSTAVAGSINVDPSGSISAQYDLPEDRLEIVDVQSSFFTIHRNGERKQNMITDNRRSKNLCTPDQVTTVMGVSLCLEVAYPNATLMSDAPHFPLTGPVSAGVYLYKDDSHTSYKFAAKSKHANMQGSLIYAKKEVGVRGKLAIDGKLPYSLTAGISSDVTGNTVTYTPSLEVMSPSQQPIKIEGVVSAKGDMQFDAMVDVTGILKDPFSAQMTLHNKIKLVGFQGSVNLARNQQYALDATIGITSYKKKTLYKPLVSLRTPTNELLAFGGTLGLYDNKVDFNLVLDKIVQKSVTLKGALVQMVKKGGRVLYRTNLNFASSPADFRLIWKVDNRNYRVITNDFDFTYVIRQVARNSIKIVSKVINQSGKTLSKGKANIQFDFDLVYGKDFKDENKHVDISIEMNRKGNSLDKASGEIKSRIRIPAMDLTSQFTAQHSHILMEHFNTSFMVKSRGQSVSGSVSMMDKSTKELVGLYGDLQLSLPSYDIGLEHIVQQEPSARSNYVSTINAQFKKGQKNTIVTTYADRGSTVAITSRFNLFGQAPAKLAGEFGFGPSMVTIGSFEKDGQRYFGSLRASDDENTNKLSLEVETPGREAAINLMGKMMSDMYSIDADAMWKSLNENRQRASMQAWMEPPAAGKFNGSITTNVAARNVTLNVHHQTKAATYITHADLLWEPKKMITADTTFELQANRFASSVLLTTPFVSLPTLKVDFTHDSNMEEYKTNAVISWDETISFESVLKKPISLKTLVATVDLDTTFKAARKANIFINHKMSKSIASEAKFSLNKQLLNFIVTVQNTTKGRKVGYTGTVDIKSSMKNMKKGKLMFSHDNDGRTFNTMTSFLRNRQEYKLDSKVTHVSSDTRLDNSGSLILSIPNSKTEVGWNHRHSNQDIATTFTATQDKNILFAMFNRNVNDKKYTTGLEVQTALKNFGSHSFNFSSILHMDKNITAGITLLNSERSLGSASLIFTPKPQDKGFYTAASLAIPDLDVNSIISLEGTDGKDANINFLVDISPKIRMNLRVANALMTNTHLYRSTMVWTSTLPGYEEVMYTYEIFDEMDILKTITTLEYSSGKVIKLATTLKIKNKDYHTSGILTTPFSSLPRMSGEISFVGSPDAFKSDASLEILPSLSSTKVTVHWSSKDGIASMVRLDMPIPEHPYVIVDVNGRLGTDFVSSDLHAEVTYSPSESVKAEFSHAISNNLVSAAKVSGPFGTGSLSIDGSPARVLGNVGIESSLGRKYGVDILYNNKKKLDTTVTLTQHGKRDIILYVSHSGKATDFTTNVEIKHNKKNNFESDIKFQLTEGMFLSAKGALRTELISDAESYESSFNLESSQQNVIISGDFTNSSQGKTSFDASLDITQGVQGYLAAVSPVFRNIRSSFSHVNQGNFIQSKADFTHGGQKKLDVSITFSNAFSTTGEISVKTFKTQDLDVKTQFDGHLDDFVFKTDASYGTKKGLLEVTQTMKPKTFHQTISIKATGLDDLSTEISHNGDLNQLRSFVEMNAGNDRHRLDATYSHLREGSISLSSPLTSPIIASFLYQREQSQAKTHAELQFGADKSNLDLHLKSSPLEASLSLNTPYTKDVSLFAQHLGSFPNINSEAKLSIEGEKDNGIKLTVRKAAKCSASLELSTMFTEDLETSASFENNKASKTVDMSAKYSYGTKTSAADVTYSYASGHQGHLSVTSHLMPTLTAGFTHEGNMDSFKTHAQYLISTNKSEVEVFFNSVGKYEGLVSLRSHLTPDISMGFGHRGSMKNFACHGEFSIAGDKTEADISVNMETDVSTGLTLRLPGKDDMTAKYTHTGTLQDFACHAEFDMGEKWESDLSFSSTNNVQGKFSLSPPTYVSPVQAEFSLSGKPADFNGHAEITRGEETSSSDILFKLTSDEISTSFKLNTPHMANIDTSLNLVNGYGKYSVEAGITVNENRNAVKATLNTDFDKRNKRLNLDGAFKLTSPLCKNIDSTYKFSLNPKMSYGWINNQGRTWMMFSYDVENIKSIFKVELRLWEPHFSVYFTNNQTLSTDRKLGWNGRWEVYLGENQYYMTTVVSESNLDVLLGSPIYADLFIKLTGKARNFNGFIKLLSTKRRMYDVENSLTVSLNFDNIKSIKGSFEVKSPYIQGVKGDFIQTIDKDTYKLSESITMDEVDWLSSSVQLVNSADIMKADIEVNNGALYKVVVTATNKTEYLELNGLLTLGSDTSSMSTVLHYSPMEVSFNLETPYIPDIRTSMALSGTLSNFLGQSELYLDDEKQGTVQVRLNTATGLDASFTVDLPTRNDALTGSLRKSVKGSLNEVSGSLLRKTQKLVDIDLKYDIPNMLIDFSGMSAKPHKINAKYHFTLSERELKTNWQFQHIDSDFTGDVQVTPSKQMVKVSIDSDMADLDFSFDHSDSKMTLSNTLLYDRKTWTSESSLSYIDSIDGKFMVISPDRDPLSGSFLYSHNLANIASEASFNWNNTIKYGYNISLVFNTGFTGYLTVSTPFDGYTQSDVTVYYKGSLEDFSSSAQVNFGGKGVTLTATMNPSGGDVTFKSPFERLENIEVSYYSNINPSQMQVGGKVLFAVGEQVTIDIEHEQKGLTYESKVSLFSPFTDKVELTAIHSGKTGDLTDLSAEYSIKVGDNSVALKSSLQHGQQFLTTFSSLNMIIDGRKNSYSFELKHNGEIKNFKTEITMKQNRKEEVRVDVAFHVADLFLDTSVNILSPLSGYEDLKASLKFSANPQRVSSNAALSRSGSYVFTHDIDVSVPVSSQISASWQMRTPATLNKITYKHSGHKSGFECEMGLTALNKNLMANLEGTYSPPTLMFNADTPFDGYEKIGFTGIMKNGQSSQYSGSVEASWNLKSKILLDGSISLEPFDVSASLSTPFTAAKMVKLESSHKEMAKGMMETLKIVHNSKPLIDIDFEHTILGQHKQMLVTVRSPRPVVLEIDGDFTLQNTDIEGSLLLDQDNANKLKLEAGYDVRSNYLANFKASGQGQVWSFDGLASQRHSKADIMWGQKSTQKAGYEITWTDRMGNVKVILPSRSLVVSGSYKGRVTEGEFMWNADVDRNSKVGFRSLITPTADSVKADITVFMPSIGKQEVTLGSEVVVKRGRIIFEGRTELSYSPDSRKNIVISSKLEDISQGSGSNYSFSVGVSHPYTTVDVQVASHLGQSPAGYSAGIGVEYMAVSRQTKTFLVGGAINKLRKSVSLELKSPVKSVSISGSAQTGDKFRVSLLNVYDNKRPLSTVFTVDPTSRAIDFMMNYKLDQPNNEFHIRANYVNSSAVQAEMWHETQGSRVQDALVTVRLNNSHLIHSRIHWRPEMIQNLEAFRQREAQDYSQRIERSVKQIHETTFDEVVRKFHLVWSAVGEEIGEGNVVKFERIMLPVLDQALQIYVNISQPVYQQMNAVILDARSRYSSVVSSYKAFMDRPLVNMNMDSQFNEDVFANMRRNISDNFNFVSDKLWLPSQYLPSVVSQAIDSTMPRFVSQSQIETVSSVAQMFTKSMIQEWTEELEETLRKVERIILSNIKSPVTVWDPAHGEIQLEQYLLVPLSSLDTIPGLHLARYVEKLEGLVPEMPDITLPDIYGEWIPPFTATATISKGQRVTTYDGFVYDLDSECTYLLARDFHSNNFTIVLSNDGDRTLSVVYKGQPISVNIEGQVQVGEEPLSLPAVIGGVDIQESANVITLTAGNHFTVIYDTTVDHITVRVSGWYFGKMSGLLGLYDNEPSNDLMTSFNRVVDSPARFIRTWNVASQTC</sequence>
<dbReference type="Pfam" id="PF06448">
    <property type="entry name" value="DUF1081"/>
    <property type="match status" value="1"/>
</dbReference>
<evidence type="ECO:0000256" key="4">
    <source>
        <dbReference type="ARBA" id="ARBA00022729"/>
    </source>
</evidence>
<dbReference type="Gene3D" id="2.30.230.10">
    <property type="entry name" value="Lipovitellin, beta-sheet shell regions, chain A"/>
    <property type="match status" value="1"/>
</dbReference>
<evidence type="ECO:0000256" key="5">
    <source>
        <dbReference type="ARBA" id="ARBA00022761"/>
    </source>
</evidence>
<evidence type="ECO:0000256" key="6">
    <source>
        <dbReference type="ARBA" id="ARBA00023055"/>
    </source>
</evidence>
<dbReference type="InterPro" id="IPR015255">
    <property type="entry name" value="Vitellinogen_open_b-sht"/>
</dbReference>
<feature type="domain" description="VWFD" evidence="12">
    <location>
        <begin position="4410"/>
        <end position="4572"/>
    </location>
</feature>
<gene>
    <name evidence="13" type="ORF">MAR_036367</name>
</gene>
<keyword evidence="4 10" id="KW-0732">Signal</keyword>
<dbReference type="PANTHER" id="PTHR23345:SF15">
    <property type="entry name" value="VITELLOGENIN 1-RELATED"/>
    <property type="match status" value="1"/>
</dbReference>
<proteinExistence type="predicted"/>
<dbReference type="Pfam" id="PF09172">
    <property type="entry name" value="Vit_open_b-sht"/>
    <property type="match status" value="1"/>
</dbReference>
<dbReference type="InterPro" id="IPR050733">
    <property type="entry name" value="Vitellogenin/Apolipophorin"/>
</dbReference>
<comment type="caution">
    <text evidence="9">Lacks conserved residue(s) required for the propagation of feature annotation.</text>
</comment>
<dbReference type="Gene3D" id="2.20.50.20">
    <property type="entry name" value="Lipovitellin. Chain A, domain 3"/>
    <property type="match status" value="1"/>
</dbReference>
<evidence type="ECO:0000259" key="12">
    <source>
        <dbReference type="PROSITE" id="PS51233"/>
    </source>
</evidence>
<evidence type="ECO:0000256" key="10">
    <source>
        <dbReference type="SAM" id="SignalP"/>
    </source>
</evidence>
<keyword evidence="14" id="KW-1185">Reference proteome</keyword>
<dbReference type="PROSITE" id="PS51211">
    <property type="entry name" value="VITELLOGENIN"/>
    <property type="match status" value="1"/>
</dbReference>
<dbReference type="SMART" id="SM01169">
    <property type="entry name" value="DUF1943"/>
    <property type="match status" value="1"/>
</dbReference>
<evidence type="ECO:0000256" key="1">
    <source>
        <dbReference type="ARBA" id="ARBA00004613"/>
    </source>
</evidence>
<comment type="subcellular location">
    <subcellularLocation>
        <location evidence="1">Secreted</location>
    </subcellularLocation>
</comment>
<protein>
    <submittedName>
        <fullName evidence="13">APLP-like protein</fullName>
    </submittedName>
</protein>
<evidence type="ECO:0000259" key="11">
    <source>
        <dbReference type="PROSITE" id="PS51211"/>
    </source>
</evidence>
<evidence type="ECO:0000256" key="8">
    <source>
        <dbReference type="ARBA" id="ARBA00023180"/>
    </source>
</evidence>
<keyword evidence="2" id="KW-0813">Transport</keyword>
<reference evidence="13" key="1">
    <citation type="submission" date="2022-11" db="EMBL/GenBank/DDBJ databases">
        <title>Centuries of genome instability and evolution in soft-shell clam transmissible cancer (bioRxiv).</title>
        <authorList>
            <person name="Hart S.F.M."/>
            <person name="Yonemitsu M.A."/>
            <person name="Giersch R.M."/>
            <person name="Beal B.F."/>
            <person name="Arriagada G."/>
            <person name="Davis B.W."/>
            <person name="Ostrander E.A."/>
            <person name="Goff S.P."/>
            <person name="Metzger M.J."/>
        </authorList>
    </citation>
    <scope>NUCLEOTIDE SEQUENCE</scope>
    <source>
        <strain evidence="13">MELC-2E11</strain>
        <tissue evidence="13">Siphon/mantle</tissue>
    </source>
</reference>
<dbReference type="PANTHER" id="PTHR23345">
    <property type="entry name" value="VITELLOGENIN-RELATED"/>
    <property type="match status" value="1"/>
</dbReference>
<evidence type="ECO:0000256" key="7">
    <source>
        <dbReference type="ARBA" id="ARBA00023157"/>
    </source>
</evidence>
<dbReference type="Gene3D" id="1.25.10.20">
    <property type="entry name" value="Vitellinogen, superhelical"/>
    <property type="match status" value="1"/>
</dbReference>
<evidence type="ECO:0000256" key="9">
    <source>
        <dbReference type="PROSITE-ProRule" id="PRU00557"/>
    </source>
</evidence>
<keyword evidence="8" id="KW-0325">Glycoprotein</keyword>
<organism evidence="13 14">
    <name type="scientific">Mya arenaria</name>
    <name type="common">Soft-shell clam</name>
    <dbReference type="NCBI Taxonomy" id="6604"/>
    <lineage>
        <taxon>Eukaryota</taxon>
        <taxon>Metazoa</taxon>
        <taxon>Spiralia</taxon>
        <taxon>Lophotrochozoa</taxon>
        <taxon>Mollusca</taxon>
        <taxon>Bivalvia</taxon>
        <taxon>Autobranchia</taxon>
        <taxon>Heteroconchia</taxon>
        <taxon>Euheterodonta</taxon>
        <taxon>Imparidentia</taxon>
        <taxon>Neoheterodontei</taxon>
        <taxon>Myida</taxon>
        <taxon>Myoidea</taxon>
        <taxon>Myidae</taxon>
        <taxon>Mya</taxon>
    </lineage>
</organism>